<dbReference type="InterPro" id="IPR005828">
    <property type="entry name" value="MFS_sugar_transport-like"/>
</dbReference>
<feature type="transmembrane region" description="Helical" evidence="8">
    <location>
        <begin position="282"/>
        <end position="303"/>
    </location>
</feature>
<dbReference type="EMBL" id="JRES01000423">
    <property type="protein sequence ID" value="KNC31408.1"/>
    <property type="molecule type" value="Genomic_DNA"/>
</dbReference>
<feature type="transmembrane region" description="Helical" evidence="8">
    <location>
        <begin position="834"/>
        <end position="856"/>
    </location>
</feature>
<dbReference type="AlphaFoldDB" id="A0A0L0CG94"/>
<dbReference type="FunFam" id="1.20.1250.20:FF:000055">
    <property type="entry name" value="Facilitated trehalose transporter Tret1-2 homolog"/>
    <property type="match status" value="2"/>
</dbReference>
<feature type="transmembrane region" description="Helical" evidence="8">
    <location>
        <begin position="446"/>
        <end position="467"/>
    </location>
</feature>
<dbReference type="InterPro" id="IPR036259">
    <property type="entry name" value="MFS_trans_sf"/>
</dbReference>
<comment type="caution">
    <text evidence="10">The sequence shown here is derived from an EMBL/GenBank/DDBJ whole genome shotgun (WGS) entry which is preliminary data.</text>
</comment>
<keyword evidence="6" id="KW-0325">Glycoprotein</keyword>
<feature type="transmembrane region" description="Helical" evidence="8">
    <location>
        <begin position="198"/>
        <end position="218"/>
    </location>
</feature>
<sequence>MSSDEPQIKYQEVSPFQISEGFTPTRSHKMEPVKTGRIFMAAVAANLSAFAVGTCLGWTSPIAPKLKSDDTSDSPLDHKIDSTDDAWIASIVALGALVAPFVAGPLADKIGRKWVLLSSSIFFVVAYVLMMVAGEVWVLLLARLIQGFGVGFVMTVQPMYVGEIATDSVRGATGSLMQLFIVSGILYVYAIGPYVSYQALQWCCLVVPIVFDVIFFFMPESPYYFAGKGRKTDALKSLQFLRGQSAEAVQDEMATIQAVVEESMANKGSMVDIIKNPGNRKALIISAGLIAFQQLSGINVVLFNSQSIFESANTGLDPAIATIIVGAVQVGSSGLTPIIADRLGRKVILLTSAAVMSIGLAALGAFFYIKLVVGDTSNVLWLPVPALVVYNIVYCVGFGPLPWAVLGEMFPSNVKSIASSMVASTCWILGFFVTYFYPALDAMGSYYAFWLFAIFCVVAFFFTLFVVMETKGLSLQEIQDRLNGKRVSYAAGPLAGAIGRKLVLLSSSVLLIVSFIILMIAPEVWVIVLARALQGFAAGFVMAVQPMYLSEISTDEIRGATGSLMQLFIVIGVLYAYAIGPYVSYQALQWFCLAVPIVFAATFIFMPESPYYYITKGRQEEASKALQFLRGQSEEAINETLVSIENFILETSQLKGSVLDIFKLAGNRKAFIISAFLLAFQQLSGNTAVLFNTQTIFASANTEVDAAIGAIIIGIVQVVASGLTPFIVDRLGRKIILLTCSAIMSIALFALGAYFYFELNGQDTSNITWLPLTSLVIYMITYSVSFGPLPWVIMAEIFPANVKAVASSLATSICLLTGFIISYFFPLLNNIGTFYIFWLFATSCLIAFFFILFVVFETKGLSLQKIQNKLNKKDLN</sequence>
<protein>
    <recommendedName>
        <fullName evidence="9">Major facilitator superfamily (MFS) profile domain-containing protein</fullName>
    </recommendedName>
</protein>
<feature type="transmembrane region" description="Helical" evidence="8">
    <location>
        <begin position="347"/>
        <end position="369"/>
    </location>
</feature>
<evidence type="ECO:0000256" key="7">
    <source>
        <dbReference type="ARBA" id="ARBA00024348"/>
    </source>
</evidence>
<evidence type="ECO:0000256" key="3">
    <source>
        <dbReference type="ARBA" id="ARBA00022692"/>
    </source>
</evidence>
<dbReference type="InterPro" id="IPR003663">
    <property type="entry name" value="Sugar/inositol_transpt"/>
</dbReference>
<evidence type="ECO:0000313" key="11">
    <source>
        <dbReference type="Proteomes" id="UP000037069"/>
    </source>
</evidence>
<keyword evidence="4 8" id="KW-1133">Transmembrane helix</keyword>
<feature type="transmembrane region" description="Helical" evidence="8">
    <location>
        <begin position="502"/>
        <end position="521"/>
    </location>
</feature>
<dbReference type="GO" id="GO:0051119">
    <property type="term" value="F:sugar transmembrane transporter activity"/>
    <property type="evidence" value="ECO:0007669"/>
    <property type="project" value="InterPro"/>
</dbReference>
<organism evidence="10 11">
    <name type="scientific">Lucilia cuprina</name>
    <name type="common">Green bottle fly</name>
    <name type="synonym">Australian sheep blowfly</name>
    <dbReference type="NCBI Taxonomy" id="7375"/>
    <lineage>
        <taxon>Eukaryota</taxon>
        <taxon>Metazoa</taxon>
        <taxon>Ecdysozoa</taxon>
        <taxon>Arthropoda</taxon>
        <taxon>Hexapoda</taxon>
        <taxon>Insecta</taxon>
        <taxon>Pterygota</taxon>
        <taxon>Neoptera</taxon>
        <taxon>Endopterygota</taxon>
        <taxon>Diptera</taxon>
        <taxon>Brachycera</taxon>
        <taxon>Muscomorpha</taxon>
        <taxon>Oestroidea</taxon>
        <taxon>Calliphoridae</taxon>
        <taxon>Luciliinae</taxon>
        <taxon>Lucilia</taxon>
    </lineage>
</organism>
<feature type="transmembrane region" description="Helical" evidence="8">
    <location>
        <begin position="588"/>
        <end position="606"/>
    </location>
</feature>
<gene>
    <name evidence="10" type="ORF">FF38_03878</name>
</gene>
<comment type="subcellular location">
    <subcellularLocation>
        <location evidence="1">Cell membrane</location>
        <topology evidence="1">Multi-pass membrane protein</topology>
    </subcellularLocation>
</comment>
<keyword evidence="2" id="KW-1003">Cell membrane</keyword>
<dbReference type="PROSITE" id="PS00217">
    <property type="entry name" value="SUGAR_TRANSPORT_2"/>
    <property type="match status" value="2"/>
</dbReference>
<feature type="transmembrane region" description="Helical" evidence="8">
    <location>
        <begin position="140"/>
        <end position="161"/>
    </location>
</feature>
<feature type="transmembrane region" description="Helical" evidence="8">
    <location>
        <begin position="319"/>
        <end position="340"/>
    </location>
</feature>
<feature type="transmembrane region" description="Helical" evidence="8">
    <location>
        <begin position="805"/>
        <end position="828"/>
    </location>
</feature>
<evidence type="ECO:0000256" key="4">
    <source>
        <dbReference type="ARBA" id="ARBA00022989"/>
    </source>
</evidence>
<feature type="transmembrane region" description="Helical" evidence="8">
    <location>
        <begin position="114"/>
        <end position="134"/>
    </location>
</feature>
<feature type="transmembrane region" description="Helical" evidence="8">
    <location>
        <begin position="561"/>
        <end position="582"/>
    </location>
</feature>
<dbReference type="PANTHER" id="PTHR48021">
    <property type="match status" value="1"/>
</dbReference>
<dbReference type="InterPro" id="IPR044775">
    <property type="entry name" value="MFS_ERD6/Tret1-like"/>
</dbReference>
<accession>A0A0L0CG94</accession>
<dbReference type="Pfam" id="PF00083">
    <property type="entry name" value="Sugar_tr"/>
    <property type="match status" value="2"/>
</dbReference>
<dbReference type="PROSITE" id="PS50850">
    <property type="entry name" value="MFS"/>
    <property type="match status" value="2"/>
</dbReference>
<keyword evidence="11" id="KW-1185">Reference proteome</keyword>
<dbReference type="PRINTS" id="PR00171">
    <property type="entry name" value="SUGRTRNSPORT"/>
</dbReference>
<feature type="transmembrane region" description="Helical" evidence="8">
    <location>
        <begin position="417"/>
        <end position="440"/>
    </location>
</feature>
<dbReference type="PANTHER" id="PTHR48021:SF47">
    <property type="entry name" value="GH17672P"/>
    <property type="match status" value="1"/>
</dbReference>
<feature type="transmembrane region" description="Helical" evidence="8">
    <location>
        <begin position="706"/>
        <end position="728"/>
    </location>
</feature>
<dbReference type="OMA" id="IMCFVAC"/>
<dbReference type="NCBIfam" id="TIGR00879">
    <property type="entry name" value="SP"/>
    <property type="match status" value="2"/>
</dbReference>
<keyword evidence="3 8" id="KW-0812">Transmembrane</keyword>
<feature type="transmembrane region" description="Helical" evidence="8">
    <location>
        <begin position="527"/>
        <end position="549"/>
    </location>
</feature>
<evidence type="ECO:0000256" key="2">
    <source>
        <dbReference type="ARBA" id="ARBA00022475"/>
    </source>
</evidence>
<feature type="transmembrane region" description="Helical" evidence="8">
    <location>
        <begin position="173"/>
        <end position="192"/>
    </location>
</feature>
<feature type="transmembrane region" description="Helical" evidence="8">
    <location>
        <begin position="38"/>
        <end position="59"/>
    </location>
</feature>
<feature type="transmembrane region" description="Helical" evidence="8">
    <location>
        <begin position="86"/>
        <end position="107"/>
    </location>
</feature>
<dbReference type="Gene3D" id="1.20.1250.20">
    <property type="entry name" value="MFS general substrate transporter like domains"/>
    <property type="match status" value="2"/>
</dbReference>
<reference evidence="10 11" key="1">
    <citation type="journal article" date="2015" name="Nat. Commun.">
        <title>Lucilia cuprina genome unlocks parasitic fly biology to underpin future interventions.</title>
        <authorList>
            <person name="Anstead C.A."/>
            <person name="Korhonen P.K."/>
            <person name="Young N.D."/>
            <person name="Hall R.S."/>
            <person name="Jex A.R."/>
            <person name="Murali S.C."/>
            <person name="Hughes D.S."/>
            <person name="Lee S.F."/>
            <person name="Perry T."/>
            <person name="Stroehlein A.J."/>
            <person name="Ansell B.R."/>
            <person name="Breugelmans B."/>
            <person name="Hofmann A."/>
            <person name="Qu J."/>
            <person name="Dugan S."/>
            <person name="Lee S.L."/>
            <person name="Chao H."/>
            <person name="Dinh H."/>
            <person name="Han Y."/>
            <person name="Doddapaneni H.V."/>
            <person name="Worley K.C."/>
            <person name="Muzny D.M."/>
            <person name="Ioannidis P."/>
            <person name="Waterhouse R.M."/>
            <person name="Zdobnov E.M."/>
            <person name="James P.J."/>
            <person name="Bagnall N.H."/>
            <person name="Kotze A.C."/>
            <person name="Gibbs R.A."/>
            <person name="Richards S."/>
            <person name="Batterham P."/>
            <person name="Gasser R.B."/>
        </authorList>
    </citation>
    <scope>NUCLEOTIDE SEQUENCE [LARGE SCALE GENOMIC DNA]</scope>
    <source>
        <strain evidence="10 11">LS</strain>
        <tissue evidence="10">Full body</tissue>
    </source>
</reference>
<feature type="transmembrane region" description="Helical" evidence="8">
    <location>
        <begin position="670"/>
        <end position="691"/>
    </location>
</feature>
<feature type="transmembrane region" description="Helical" evidence="8">
    <location>
        <begin position="735"/>
        <end position="757"/>
    </location>
</feature>
<evidence type="ECO:0000256" key="8">
    <source>
        <dbReference type="SAM" id="Phobius"/>
    </source>
</evidence>
<feature type="transmembrane region" description="Helical" evidence="8">
    <location>
        <begin position="381"/>
        <end position="405"/>
    </location>
</feature>
<feature type="domain" description="Major facilitator superfamily (MFS) profile" evidence="9">
    <location>
        <begin position="491"/>
        <end position="859"/>
    </location>
</feature>
<dbReference type="InterPro" id="IPR005829">
    <property type="entry name" value="Sugar_transporter_CS"/>
</dbReference>
<evidence type="ECO:0000259" key="9">
    <source>
        <dbReference type="PROSITE" id="PS50850"/>
    </source>
</evidence>
<name>A0A0L0CG94_LUCCU</name>
<dbReference type="InterPro" id="IPR050549">
    <property type="entry name" value="MFS_Trehalose_Transporter"/>
</dbReference>
<proteinExistence type="inferred from homology"/>
<dbReference type="InterPro" id="IPR020846">
    <property type="entry name" value="MFS_dom"/>
</dbReference>
<dbReference type="SUPFAM" id="SSF103473">
    <property type="entry name" value="MFS general substrate transporter"/>
    <property type="match status" value="2"/>
</dbReference>
<dbReference type="CDD" id="cd17358">
    <property type="entry name" value="MFS_GLUT6_8_Class3_like"/>
    <property type="match status" value="1"/>
</dbReference>
<feature type="domain" description="Major facilitator superfamily (MFS) profile" evidence="9">
    <location>
        <begin position="37"/>
        <end position="471"/>
    </location>
</feature>
<comment type="similarity">
    <text evidence="7">Belongs to the major facilitator superfamily. Sugar transporter (TC 2.A.1.1) family. Trehalose transporter subfamily.</text>
</comment>
<evidence type="ECO:0000313" key="10">
    <source>
        <dbReference type="EMBL" id="KNC31408.1"/>
    </source>
</evidence>
<feature type="transmembrane region" description="Helical" evidence="8">
    <location>
        <begin position="769"/>
        <end position="793"/>
    </location>
</feature>
<dbReference type="STRING" id="7375.A0A0L0CG94"/>
<keyword evidence="5 8" id="KW-0472">Membrane</keyword>
<evidence type="ECO:0000256" key="5">
    <source>
        <dbReference type="ARBA" id="ARBA00023136"/>
    </source>
</evidence>
<evidence type="ECO:0000256" key="1">
    <source>
        <dbReference type="ARBA" id="ARBA00004651"/>
    </source>
</evidence>
<dbReference type="GO" id="GO:0005886">
    <property type="term" value="C:plasma membrane"/>
    <property type="evidence" value="ECO:0007669"/>
    <property type="project" value="UniProtKB-SubCell"/>
</dbReference>
<dbReference type="PROSITE" id="PS00216">
    <property type="entry name" value="SUGAR_TRANSPORT_1"/>
    <property type="match status" value="1"/>
</dbReference>
<dbReference type="Proteomes" id="UP000037069">
    <property type="component" value="Unassembled WGS sequence"/>
</dbReference>
<dbReference type="OrthoDB" id="4142200at2759"/>
<evidence type="ECO:0000256" key="6">
    <source>
        <dbReference type="ARBA" id="ARBA00023180"/>
    </source>
</evidence>